<feature type="region of interest" description="Disordered" evidence="1">
    <location>
        <begin position="1"/>
        <end position="70"/>
    </location>
</feature>
<feature type="compositionally biased region" description="Polar residues" evidence="1">
    <location>
        <begin position="43"/>
        <end position="70"/>
    </location>
</feature>
<dbReference type="Proteomes" id="UP001556367">
    <property type="component" value="Unassembled WGS sequence"/>
</dbReference>
<organism evidence="2 3">
    <name type="scientific">Hohenbuehelia grisea</name>
    <dbReference type="NCBI Taxonomy" id="104357"/>
    <lineage>
        <taxon>Eukaryota</taxon>
        <taxon>Fungi</taxon>
        <taxon>Dikarya</taxon>
        <taxon>Basidiomycota</taxon>
        <taxon>Agaricomycotina</taxon>
        <taxon>Agaricomycetes</taxon>
        <taxon>Agaricomycetidae</taxon>
        <taxon>Agaricales</taxon>
        <taxon>Pleurotineae</taxon>
        <taxon>Pleurotaceae</taxon>
        <taxon>Hohenbuehelia</taxon>
    </lineage>
</organism>
<protein>
    <submittedName>
        <fullName evidence="2">Uncharacterized protein</fullName>
    </submittedName>
</protein>
<evidence type="ECO:0000256" key="1">
    <source>
        <dbReference type="SAM" id="MobiDB-lite"/>
    </source>
</evidence>
<gene>
    <name evidence="2" type="ORF">HGRIS_009818</name>
</gene>
<feature type="region of interest" description="Disordered" evidence="1">
    <location>
        <begin position="160"/>
        <end position="192"/>
    </location>
</feature>
<dbReference type="EMBL" id="JASNQZ010000012">
    <property type="protein sequence ID" value="KAL0949779.1"/>
    <property type="molecule type" value="Genomic_DNA"/>
</dbReference>
<name>A0ABR3J2D5_9AGAR</name>
<evidence type="ECO:0000313" key="3">
    <source>
        <dbReference type="Proteomes" id="UP001556367"/>
    </source>
</evidence>
<evidence type="ECO:0000313" key="2">
    <source>
        <dbReference type="EMBL" id="KAL0949779.1"/>
    </source>
</evidence>
<reference evidence="3" key="1">
    <citation type="submission" date="2024-06" db="EMBL/GenBank/DDBJ databases">
        <title>Multi-omics analyses provide insights into the biosynthesis of the anticancer antibiotic pleurotin in Hohenbuehelia grisea.</title>
        <authorList>
            <person name="Weaver J.A."/>
            <person name="Alberti F."/>
        </authorList>
    </citation>
    <scope>NUCLEOTIDE SEQUENCE [LARGE SCALE GENOMIC DNA]</scope>
    <source>
        <strain evidence="3">T-177</strain>
    </source>
</reference>
<comment type="caution">
    <text evidence="2">The sequence shown here is derived from an EMBL/GenBank/DDBJ whole genome shotgun (WGS) entry which is preliminary data.</text>
</comment>
<feature type="compositionally biased region" description="Low complexity" evidence="1">
    <location>
        <begin position="166"/>
        <end position="192"/>
    </location>
</feature>
<keyword evidence="3" id="KW-1185">Reference proteome</keyword>
<feature type="compositionally biased region" description="Basic and acidic residues" evidence="1">
    <location>
        <begin position="23"/>
        <end position="32"/>
    </location>
</feature>
<proteinExistence type="predicted"/>
<feature type="region of interest" description="Disordered" evidence="1">
    <location>
        <begin position="100"/>
        <end position="129"/>
    </location>
</feature>
<accession>A0ABR3J2D5</accession>
<sequence>MNPTGMGGPFVSMAADAGSVAPRPEDDQDRLIRPQRSLPQRLPLNSSVTLLPSPMTSNGTGCQSSSFQSAVSANAPPSMFVSSESSPSIHTQTRSFVDDKTPTVATNGFSRSNDARIPGGPEHRQSMSHRSEIRANVMLAVDTLQSDIPIPLANIASPHSFDTTRTTSSAPLALPSTSSTPAPPEAASSATAPMEEKIKPFFVFLSDFVMLLPSCLRQREVQTRSWTSREWCSRPELRTAYHNAITGAPPPEPVQSQPPRLSVPIPPNAEEEELIRSIVDGLMRKALDGTLASRRKDFLTAAH</sequence>
<feature type="compositionally biased region" description="Polar residues" evidence="1">
    <location>
        <begin position="103"/>
        <end position="112"/>
    </location>
</feature>